<keyword evidence="3" id="KW-0812">Transmembrane</keyword>
<comment type="caution">
    <text evidence="1">Lacks conserved residue(s) required for the propagation of feature annotation.</text>
</comment>
<evidence type="ECO:0000259" key="4">
    <source>
        <dbReference type="PROSITE" id="PS50026"/>
    </source>
</evidence>
<keyword evidence="1" id="KW-0245">EGF-like domain</keyword>
<proteinExistence type="predicted"/>
<protein>
    <recommendedName>
        <fullName evidence="4">EGF-like domain-containing protein</fullName>
    </recommendedName>
</protein>
<dbReference type="InterPro" id="IPR000742">
    <property type="entry name" value="EGF"/>
</dbReference>
<dbReference type="Proteomes" id="UP000007797">
    <property type="component" value="Unassembled WGS sequence"/>
</dbReference>
<dbReference type="RefSeq" id="XP_004354754.1">
    <property type="nucleotide sequence ID" value="XM_004354702.1"/>
</dbReference>
<dbReference type="Pfam" id="PF22933">
    <property type="entry name" value="ComC_SSD"/>
    <property type="match status" value="1"/>
</dbReference>
<reference evidence="6" key="1">
    <citation type="journal article" date="2011" name="Genome Res.">
        <title>Phylogeny-wide analysis of social amoeba genomes highlights ancient origins for complex intercellular communication.</title>
        <authorList>
            <person name="Heidel A.J."/>
            <person name="Lawal H.M."/>
            <person name="Felder M."/>
            <person name="Schilde C."/>
            <person name="Helps N.R."/>
            <person name="Tunggal B."/>
            <person name="Rivero F."/>
            <person name="John U."/>
            <person name="Schleicher M."/>
            <person name="Eichinger L."/>
            <person name="Platzer M."/>
            <person name="Noegel A.A."/>
            <person name="Schaap P."/>
            <person name="Gloeckner G."/>
        </authorList>
    </citation>
    <scope>NUCLEOTIDE SEQUENCE [LARGE SCALE GENOMIC DNA]</scope>
    <source>
        <strain evidence="6">SH3</strain>
    </source>
</reference>
<evidence type="ECO:0000256" key="2">
    <source>
        <dbReference type="SAM" id="MobiDB-lite"/>
    </source>
</evidence>
<feature type="region of interest" description="Disordered" evidence="2">
    <location>
        <begin position="784"/>
        <end position="810"/>
    </location>
</feature>
<dbReference type="PANTHER" id="PTHR24032">
    <property type="entry name" value="EGF-LIKE DOMAIN-CONTAINING PROTEIN-RELATED-RELATED"/>
    <property type="match status" value="1"/>
</dbReference>
<keyword evidence="6" id="KW-1185">Reference proteome</keyword>
<dbReference type="AlphaFoldDB" id="F4Q7I8"/>
<dbReference type="InterPro" id="IPR053331">
    <property type="entry name" value="EGF-like_comC"/>
</dbReference>
<dbReference type="EMBL" id="GL883024">
    <property type="protein sequence ID" value="EGG16370.1"/>
    <property type="molecule type" value="Genomic_DNA"/>
</dbReference>
<name>F4Q7I8_CACFS</name>
<organism evidence="5 6">
    <name type="scientific">Cavenderia fasciculata</name>
    <name type="common">Slime mold</name>
    <name type="synonym">Dictyostelium fasciculatum</name>
    <dbReference type="NCBI Taxonomy" id="261658"/>
    <lineage>
        <taxon>Eukaryota</taxon>
        <taxon>Amoebozoa</taxon>
        <taxon>Evosea</taxon>
        <taxon>Eumycetozoa</taxon>
        <taxon>Dictyostelia</taxon>
        <taxon>Acytosteliales</taxon>
        <taxon>Cavenderiaceae</taxon>
        <taxon>Cavenderia</taxon>
    </lineage>
</organism>
<dbReference type="KEGG" id="dfa:DFA_09401"/>
<dbReference type="InterPro" id="IPR032675">
    <property type="entry name" value="LRR_dom_sf"/>
</dbReference>
<dbReference type="PROSITE" id="PS01186">
    <property type="entry name" value="EGF_2"/>
    <property type="match status" value="1"/>
</dbReference>
<feature type="transmembrane region" description="Helical" evidence="3">
    <location>
        <begin position="1092"/>
        <end position="1114"/>
    </location>
</feature>
<keyword evidence="3" id="KW-1133">Transmembrane helix</keyword>
<dbReference type="PANTHER" id="PTHR24032:SF16">
    <property type="entry name" value="EGF-LIKE DOMAIN-CONTAINING PROTEIN"/>
    <property type="match status" value="1"/>
</dbReference>
<evidence type="ECO:0000256" key="3">
    <source>
        <dbReference type="SAM" id="Phobius"/>
    </source>
</evidence>
<accession>F4Q7I8</accession>
<sequence length="1137" mass="126119">MGSYTNYLSVYVVDSIIFIIQQYGLAAPQDQSVCSYPRFQCQPFNNGSVLHFTSIIILVSEYAFVGQPSTTLTSLAFPELTQLYVNIFNTTDTSINILGLLKDTPKLKTIYFGKDLGITTIPSGFPNQALEELSLLNCFISTIPNFFNGTNLLTIGIIQNTPPIEFTIDNSLYLPQMVRLQLVVDSITGPLTISKSSFPKLTQIEFSSINKNYTLNIDIPNLELLAATTTDLSVSYTTTFTNVSQMKDLKLDGYKASVTPTLEEFLSLEKLTMRYASLTEFPFSSFPPKLVEFTAMFSNFESIPVTPDFPPSLLSFDLTNNLLTGTIPWSRFEKTGMKVGLANNMGVTGDVPDSMCIADTLYVYNTGITSIPDCFWCYEYQGASFSSSLTKPPVLNCDITLDSQELITVNGVTNIIGNGLGWKYYNLPSYELQYNIPNKNLSLTYPGYINGAKQNVSISFKSGGQAFIFSLTEVGVEFVETTIQQESSGLAVFNFTLKVVNIDLIYSVNIDNNIQCDRIVIYPYNVLCKIDSKKLDARKKYNFTISNTYNSVTVESSFIQQYPLINAINDHTNDTTIVTNNSSFKLTGDFGSLTNVLVTFRNPLQGQPIQCQLDQIPTGNNLFCTLQTDLPSGMIDITVSVDGFNNTQSFEILSLKDQCTSDTRGCHGNGQCSNIGLCVCNTLGFYNNCSIPYPTTYSVYYNENKYKNITLYGDYGLNGQDGIIISINKINCLVEFASQSLINCTLVESPAFGLASLNITLFFNSTTTLGFYKLNFINFKNPSNPSTTTSSTTSSTPTTTTTTTSSTPTSPFDQCQELTFECFGHGNCNNNGQCICFDGYNQDDNCKTKYINTTLPVINSTKPIASFLIDNVDFNFEIVSIQELGMDDQILKELPTDSWISNVFSNDSLTIANYQLVIPNDTVLLADTNISAIISFSRDQRTIQFGPQQLLINPNSIKLSLDINNWQFSSNLATLRVVFKTIIQIDQTISYDCQQIPIEPVSYDELTSTLEYLRVVKENVQFNGRFLDYVLANGRPSYSKTEVLSISEMDSVALIGISLPQCQLCSLDPDFTPLLIDKSNDQGCEKNNNWKIIVGVVIGVFGAISIAIATTILIKKQRLLKAQKKSFNAKLQSLQQQ</sequence>
<feature type="domain" description="EGF-like" evidence="4">
    <location>
        <begin position="811"/>
        <end position="847"/>
    </location>
</feature>
<dbReference type="GeneID" id="14868316"/>
<evidence type="ECO:0000313" key="5">
    <source>
        <dbReference type="EMBL" id="EGG16370.1"/>
    </source>
</evidence>
<evidence type="ECO:0000313" key="6">
    <source>
        <dbReference type="Proteomes" id="UP000007797"/>
    </source>
</evidence>
<gene>
    <name evidence="5" type="ORF">DFA_09401</name>
</gene>
<evidence type="ECO:0000256" key="1">
    <source>
        <dbReference type="PROSITE-ProRule" id="PRU00076"/>
    </source>
</evidence>
<dbReference type="Gene3D" id="3.80.10.10">
    <property type="entry name" value="Ribonuclease Inhibitor"/>
    <property type="match status" value="1"/>
</dbReference>
<keyword evidence="3" id="KW-0472">Membrane</keyword>
<dbReference type="PROSITE" id="PS50026">
    <property type="entry name" value="EGF_3"/>
    <property type="match status" value="1"/>
</dbReference>
<dbReference type="SUPFAM" id="SSF52058">
    <property type="entry name" value="L domain-like"/>
    <property type="match status" value="1"/>
</dbReference>
<dbReference type="InterPro" id="IPR054484">
    <property type="entry name" value="ComC_SSD"/>
</dbReference>